<dbReference type="InterPro" id="IPR036452">
    <property type="entry name" value="Ribo_hydro-like"/>
</dbReference>
<gene>
    <name evidence="6" type="ORF">BBAD15_g2477</name>
</gene>
<dbReference type="InterPro" id="IPR023186">
    <property type="entry name" value="IUNH"/>
</dbReference>
<evidence type="ECO:0000256" key="4">
    <source>
        <dbReference type="SAM" id="MobiDB-lite"/>
    </source>
</evidence>
<sequence>MAPRKIIIDTDPGVDDVMAMLLALSAKKEELEVVMLSVTYGNVPLDCCGRNVVGMMQVIEKEMAWRKANGRPEGFEALKACKPLVALGAEHPLEEKDLKFDHFHGLDGLHDVHATFPDFSPPEKWLHIFREQGSSVTDLEKISPLFTPSRELAHKEMLRLLRENPVDSISILTIGPMTNVALAASEDPETFLRAKEVVVMGGAVKVQGNITPVAEFNTYADAVATARIFALSSLTPSATMPPPTINRALPPYPERLSRPLRVVLCPLDVTESHELTSKYFAETVAPVVRSGSPLAAWVHHFVDGAFAKIVSILGPDTQAGLSLHDPMTVWYKLAGDDPAWQLTAAEDIRIETGGQWSRGMHIVDHRGKLRPAEAAFLASVDPRNDPEVIKLDAVEGDELGWLSVLKGNRIYRLVKTPGEEIFKEVLLQRLFDLPMSVTRFEPQSLLPHSSGSAAQGKRGQTAGPRRLQRGVVV</sequence>
<comment type="caution">
    <text evidence="6">The sequence shown here is derived from an EMBL/GenBank/DDBJ whole genome shotgun (WGS) entry which is preliminary data.</text>
</comment>
<dbReference type="GO" id="GO:0006152">
    <property type="term" value="P:purine nucleoside catabolic process"/>
    <property type="evidence" value="ECO:0007669"/>
    <property type="project" value="TreeGrafter"/>
</dbReference>
<accession>A0A0A2WF71</accession>
<comment type="similarity">
    <text evidence="1">Belongs to the IUNH family.</text>
</comment>
<dbReference type="Pfam" id="PF01156">
    <property type="entry name" value="IU_nuc_hydro"/>
    <property type="match status" value="1"/>
</dbReference>
<keyword evidence="2" id="KW-0378">Hydrolase</keyword>
<dbReference type="PANTHER" id="PTHR12304">
    <property type="entry name" value="INOSINE-URIDINE PREFERRING NUCLEOSIDE HYDROLASE"/>
    <property type="match status" value="1"/>
</dbReference>
<dbReference type="HOGENOM" id="CLU_036838_9_0_1"/>
<dbReference type="OrthoDB" id="5783963at2759"/>
<dbReference type="GO" id="GO:0008477">
    <property type="term" value="F:purine nucleosidase activity"/>
    <property type="evidence" value="ECO:0007669"/>
    <property type="project" value="TreeGrafter"/>
</dbReference>
<dbReference type="eggNOG" id="KOG2938">
    <property type="taxonomic scope" value="Eukaryota"/>
</dbReference>
<dbReference type="Proteomes" id="UP000030106">
    <property type="component" value="Unassembled WGS sequence"/>
</dbReference>
<evidence type="ECO:0000256" key="3">
    <source>
        <dbReference type="ARBA" id="ARBA00023295"/>
    </source>
</evidence>
<feature type="domain" description="Inosine/uridine-preferring nucleoside hydrolase" evidence="5">
    <location>
        <begin position="6"/>
        <end position="381"/>
    </location>
</feature>
<dbReference type="STRING" id="1245745.A0A0A2WF71"/>
<dbReference type="InterPro" id="IPR001910">
    <property type="entry name" value="Inosine/uridine_hydrolase_dom"/>
</dbReference>
<dbReference type="PANTHER" id="PTHR12304:SF56">
    <property type="entry name" value="HYDROLASE, PUTATIVE (AFU_ORTHOLOGUE AFUA_1G11790)-RELATED"/>
    <property type="match status" value="1"/>
</dbReference>
<dbReference type="SUPFAM" id="SSF53590">
    <property type="entry name" value="Nucleoside hydrolase"/>
    <property type="match status" value="1"/>
</dbReference>
<dbReference type="GO" id="GO:0005829">
    <property type="term" value="C:cytosol"/>
    <property type="evidence" value="ECO:0007669"/>
    <property type="project" value="TreeGrafter"/>
</dbReference>
<dbReference type="AlphaFoldDB" id="A0A0A2WF71"/>
<feature type="region of interest" description="Disordered" evidence="4">
    <location>
        <begin position="444"/>
        <end position="473"/>
    </location>
</feature>
<dbReference type="Gene3D" id="3.90.245.10">
    <property type="entry name" value="Ribonucleoside hydrolase-like"/>
    <property type="match status" value="1"/>
</dbReference>
<evidence type="ECO:0000313" key="7">
    <source>
        <dbReference type="Proteomes" id="UP000030106"/>
    </source>
</evidence>
<evidence type="ECO:0000256" key="2">
    <source>
        <dbReference type="ARBA" id="ARBA00022801"/>
    </source>
</evidence>
<reference evidence="6 7" key="1">
    <citation type="submission" date="2012-10" db="EMBL/GenBank/DDBJ databases">
        <title>Genome sequencing and analysis of entomopathogenic fungi Beauveria bassiana D1-5.</title>
        <authorList>
            <person name="Li Q."/>
            <person name="Wang L."/>
            <person name="Zhang Z."/>
            <person name="Wang Q."/>
            <person name="Ren J."/>
            <person name="Wang M."/>
            <person name="Xu W."/>
            <person name="Wang J."/>
            <person name="Lu Y."/>
            <person name="Du Q."/>
            <person name="Sun Z."/>
        </authorList>
    </citation>
    <scope>NUCLEOTIDE SEQUENCE [LARGE SCALE GENOMIC DNA]</scope>
    <source>
        <strain evidence="6 7">D1-5</strain>
    </source>
</reference>
<protein>
    <recommendedName>
        <fullName evidence="5">Inosine/uridine-preferring nucleoside hydrolase domain-containing protein</fullName>
    </recommendedName>
</protein>
<evidence type="ECO:0000256" key="1">
    <source>
        <dbReference type="ARBA" id="ARBA00009176"/>
    </source>
</evidence>
<name>A0A0A2WF71_BEABA</name>
<evidence type="ECO:0000313" key="6">
    <source>
        <dbReference type="EMBL" id="KGQ11779.1"/>
    </source>
</evidence>
<keyword evidence="3" id="KW-0326">Glycosidase</keyword>
<evidence type="ECO:0000259" key="5">
    <source>
        <dbReference type="Pfam" id="PF01156"/>
    </source>
</evidence>
<proteinExistence type="inferred from homology"/>
<dbReference type="EMBL" id="ANFO01000176">
    <property type="protein sequence ID" value="KGQ11779.1"/>
    <property type="molecule type" value="Genomic_DNA"/>
</dbReference>
<organism evidence="6 7">
    <name type="scientific">Beauveria bassiana D1-5</name>
    <dbReference type="NCBI Taxonomy" id="1245745"/>
    <lineage>
        <taxon>Eukaryota</taxon>
        <taxon>Fungi</taxon>
        <taxon>Dikarya</taxon>
        <taxon>Ascomycota</taxon>
        <taxon>Pezizomycotina</taxon>
        <taxon>Sordariomycetes</taxon>
        <taxon>Hypocreomycetidae</taxon>
        <taxon>Hypocreales</taxon>
        <taxon>Cordycipitaceae</taxon>
        <taxon>Beauveria</taxon>
    </lineage>
</organism>